<dbReference type="InterPro" id="IPR013805">
    <property type="entry name" value="GrpE_CC"/>
</dbReference>
<evidence type="ECO:0000313" key="9">
    <source>
        <dbReference type="Proteomes" id="UP001196413"/>
    </source>
</evidence>
<evidence type="ECO:0000256" key="6">
    <source>
        <dbReference type="ARBA" id="ARBA00023186"/>
    </source>
</evidence>
<comment type="subcellular location">
    <subcellularLocation>
        <location evidence="1">Cytoplasm</location>
    </subcellularLocation>
</comment>
<dbReference type="GO" id="GO:0042803">
    <property type="term" value="F:protein homodimerization activity"/>
    <property type="evidence" value="ECO:0007669"/>
    <property type="project" value="InterPro"/>
</dbReference>
<dbReference type="GO" id="GO:0006457">
    <property type="term" value="P:protein folding"/>
    <property type="evidence" value="ECO:0007669"/>
    <property type="project" value="InterPro"/>
</dbReference>
<keyword evidence="4" id="KW-0963">Cytoplasm</keyword>
<comment type="caution">
    <text evidence="8">The sequence shown here is derived from an EMBL/GenBank/DDBJ whole genome shotgun (WGS) entry which is preliminary data.</text>
</comment>
<evidence type="ECO:0000256" key="3">
    <source>
        <dbReference type="ARBA" id="ARBA00011738"/>
    </source>
</evidence>
<dbReference type="PANTHER" id="PTHR21237:SF23">
    <property type="entry name" value="GRPE PROTEIN HOMOLOG, MITOCHONDRIAL"/>
    <property type="match status" value="1"/>
</dbReference>
<dbReference type="GO" id="GO:0030150">
    <property type="term" value="P:protein import into mitochondrial matrix"/>
    <property type="evidence" value="ECO:0007669"/>
    <property type="project" value="TreeGrafter"/>
</dbReference>
<evidence type="ECO:0000256" key="1">
    <source>
        <dbReference type="ARBA" id="ARBA00004496"/>
    </source>
</evidence>
<gene>
    <name evidence="8" type="ORF">KIN20_021570</name>
</gene>
<keyword evidence="6" id="KW-0143">Chaperone</keyword>
<keyword evidence="9" id="KW-1185">Reference proteome</keyword>
<dbReference type="SUPFAM" id="SSF58014">
    <property type="entry name" value="Coiled-coil domain of nucleotide exchange factor GrpE"/>
    <property type="match status" value="1"/>
</dbReference>
<organism evidence="8 9">
    <name type="scientific">Parelaphostrongylus tenuis</name>
    <name type="common">Meningeal worm</name>
    <dbReference type="NCBI Taxonomy" id="148309"/>
    <lineage>
        <taxon>Eukaryota</taxon>
        <taxon>Metazoa</taxon>
        <taxon>Ecdysozoa</taxon>
        <taxon>Nematoda</taxon>
        <taxon>Chromadorea</taxon>
        <taxon>Rhabditida</taxon>
        <taxon>Rhabditina</taxon>
        <taxon>Rhabditomorpha</taxon>
        <taxon>Strongyloidea</taxon>
        <taxon>Metastrongylidae</taxon>
        <taxon>Parelaphostrongylus</taxon>
    </lineage>
</organism>
<comment type="subunit">
    <text evidence="3">Homodimer.</text>
</comment>
<dbReference type="Gene3D" id="2.30.22.10">
    <property type="entry name" value="Head domain of nucleotide exchange factor GrpE"/>
    <property type="match status" value="1"/>
</dbReference>
<comment type="similarity">
    <text evidence="2 7">Belongs to the GrpE family.</text>
</comment>
<dbReference type="GO" id="GO:0051082">
    <property type="term" value="F:unfolded protein binding"/>
    <property type="evidence" value="ECO:0007669"/>
    <property type="project" value="TreeGrafter"/>
</dbReference>
<dbReference type="Pfam" id="PF01025">
    <property type="entry name" value="GrpE"/>
    <property type="match status" value="1"/>
</dbReference>
<dbReference type="Gene3D" id="3.90.20.20">
    <property type="match status" value="1"/>
</dbReference>
<evidence type="ECO:0000256" key="5">
    <source>
        <dbReference type="ARBA" id="ARBA00023016"/>
    </source>
</evidence>
<dbReference type="AlphaFoldDB" id="A0AAD5MSY5"/>
<dbReference type="InterPro" id="IPR000740">
    <property type="entry name" value="GrpE"/>
</dbReference>
<evidence type="ECO:0000313" key="8">
    <source>
        <dbReference type="EMBL" id="KAJ1362138.1"/>
    </source>
</evidence>
<dbReference type="GO" id="GO:0051087">
    <property type="term" value="F:protein-folding chaperone binding"/>
    <property type="evidence" value="ECO:0007669"/>
    <property type="project" value="InterPro"/>
</dbReference>
<proteinExistence type="inferred from homology"/>
<evidence type="ECO:0000256" key="4">
    <source>
        <dbReference type="ARBA" id="ARBA00022490"/>
    </source>
</evidence>
<dbReference type="HAMAP" id="MF_01151">
    <property type="entry name" value="GrpE"/>
    <property type="match status" value="1"/>
</dbReference>
<keyword evidence="5" id="KW-0346">Stress response</keyword>
<dbReference type="PRINTS" id="PR00773">
    <property type="entry name" value="GRPEPROTEIN"/>
</dbReference>
<dbReference type="SUPFAM" id="SSF51064">
    <property type="entry name" value="Head domain of nucleotide exchange factor GrpE"/>
    <property type="match status" value="1"/>
</dbReference>
<dbReference type="EMBL" id="JAHQIW010004378">
    <property type="protein sequence ID" value="KAJ1362138.1"/>
    <property type="molecule type" value="Genomic_DNA"/>
</dbReference>
<dbReference type="Proteomes" id="UP001196413">
    <property type="component" value="Unassembled WGS sequence"/>
</dbReference>
<dbReference type="PANTHER" id="PTHR21237">
    <property type="entry name" value="GRPE PROTEIN"/>
    <property type="match status" value="1"/>
</dbReference>
<sequence length="282" mass="31787">MGHPFYPFSLLLWNVQLRNFQDMFAKRIARIATSISFHNWSSSYTTLLPRPVLAQRQLSRLALSFSSKSAGNAESTEESLKFQLRKPDGNRLSGAEFLEEVKKAAQKDSEDYAIPRPAFETLLSEYDSLIEEVFEWKDKYKRSLAETENVRARGIKQIEEAKMFAIQGFCKDLLEVADILDLAVNSVKAEELESGDKALVDLHKGIVMTKTVLLKVFKRHGLQALSPIGEKFDPNLHEAVFQVPVSDETKVEPGHIMHVAKVGYLLKERPIRPAQVGVVVAS</sequence>
<evidence type="ECO:0000256" key="7">
    <source>
        <dbReference type="RuleBase" id="RU004478"/>
    </source>
</evidence>
<protein>
    <recommendedName>
        <fullName evidence="10">GrpE protein homolog</fullName>
    </recommendedName>
</protein>
<evidence type="ECO:0008006" key="10">
    <source>
        <dbReference type="Google" id="ProtNLM"/>
    </source>
</evidence>
<evidence type="ECO:0000256" key="2">
    <source>
        <dbReference type="ARBA" id="ARBA00009054"/>
    </source>
</evidence>
<reference evidence="8" key="1">
    <citation type="submission" date="2021-06" db="EMBL/GenBank/DDBJ databases">
        <title>Parelaphostrongylus tenuis whole genome reference sequence.</title>
        <authorList>
            <person name="Garwood T.J."/>
            <person name="Larsen P.A."/>
            <person name="Fountain-Jones N.M."/>
            <person name="Garbe J.R."/>
            <person name="Macchietto M.G."/>
            <person name="Kania S.A."/>
            <person name="Gerhold R.W."/>
            <person name="Richards J.E."/>
            <person name="Wolf T.M."/>
        </authorList>
    </citation>
    <scope>NUCLEOTIDE SEQUENCE</scope>
    <source>
        <strain evidence="8">MNPRO001-30</strain>
        <tissue evidence="8">Meninges</tissue>
    </source>
</reference>
<dbReference type="InterPro" id="IPR009012">
    <property type="entry name" value="GrpE_head"/>
</dbReference>
<name>A0AAD5MSY5_PARTN</name>
<dbReference type="GO" id="GO:0000774">
    <property type="term" value="F:adenyl-nucleotide exchange factor activity"/>
    <property type="evidence" value="ECO:0007669"/>
    <property type="project" value="InterPro"/>
</dbReference>
<dbReference type="GO" id="GO:0001405">
    <property type="term" value="C:PAM complex, Tim23 associated import motor"/>
    <property type="evidence" value="ECO:0007669"/>
    <property type="project" value="TreeGrafter"/>
</dbReference>
<dbReference type="FunFam" id="2.30.22.10:FF:000001">
    <property type="entry name" value="Protein GrpE"/>
    <property type="match status" value="1"/>
</dbReference>
<dbReference type="CDD" id="cd00446">
    <property type="entry name" value="GrpE"/>
    <property type="match status" value="1"/>
</dbReference>
<accession>A0AAD5MSY5</accession>